<reference evidence="2" key="2">
    <citation type="submission" date="2015-01" db="EMBL/GenBank/DDBJ databases">
        <title>Evolutionary Origins and Diversification of the Mycorrhizal Mutualists.</title>
        <authorList>
            <consortium name="DOE Joint Genome Institute"/>
            <consortium name="Mycorrhizal Genomics Consortium"/>
            <person name="Kohler A."/>
            <person name="Kuo A."/>
            <person name="Nagy L.G."/>
            <person name="Floudas D."/>
            <person name="Copeland A."/>
            <person name="Barry K.W."/>
            <person name="Cichocki N."/>
            <person name="Veneault-Fourrey C."/>
            <person name="LaButti K."/>
            <person name="Lindquist E.A."/>
            <person name="Lipzen A."/>
            <person name="Lundell T."/>
            <person name="Morin E."/>
            <person name="Murat C."/>
            <person name="Riley R."/>
            <person name="Ohm R."/>
            <person name="Sun H."/>
            <person name="Tunlid A."/>
            <person name="Henrissat B."/>
            <person name="Grigoriev I.V."/>
            <person name="Hibbett D.S."/>
            <person name="Martin F."/>
        </authorList>
    </citation>
    <scope>NUCLEOTIDE SEQUENCE [LARGE SCALE GENOMIC DNA]</scope>
    <source>
        <strain evidence="2">Foug A</strain>
    </source>
</reference>
<reference evidence="1 2" key="1">
    <citation type="submission" date="2014-04" db="EMBL/GenBank/DDBJ databases">
        <authorList>
            <consortium name="DOE Joint Genome Institute"/>
            <person name="Kuo A."/>
            <person name="Kohler A."/>
            <person name="Nagy L.G."/>
            <person name="Floudas D."/>
            <person name="Copeland A."/>
            <person name="Barry K.W."/>
            <person name="Cichocki N."/>
            <person name="Veneault-Fourrey C."/>
            <person name="LaButti K."/>
            <person name="Lindquist E.A."/>
            <person name="Lipzen A."/>
            <person name="Lundell T."/>
            <person name="Morin E."/>
            <person name="Murat C."/>
            <person name="Sun H."/>
            <person name="Tunlid A."/>
            <person name="Henrissat B."/>
            <person name="Grigoriev I.V."/>
            <person name="Hibbett D.S."/>
            <person name="Martin F."/>
            <person name="Nordberg H.P."/>
            <person name="Cantor M.N."/>
            <person name="Hua S.X."/>
        </authorList>
    </citation>
    <scope>NUCLEOTIDE SEQUENCE [LARGE SCALE GENOMIC DNA]</scope>
    <source>
        <strain evidence="1 2">Foug A</strain>
    </source>
</reference>
<protein>
    <submittedName>
        <fullName evidence="1">Uncharacterized protein</fullName>
    </submittedName>
</protein>
<keyword evidence="2" id="KW-1185">Reference proteome</keyword>
<dbReference type="HOGENOM" id="CLU_2414603_0_0_1"/>
<dbReference type="InParanoid" id="A0A0C3DP87"/>
<organism evidence="1 2">
    <name type="scientific">Scleroderma citrinum Foug A</name>
    <dbReference type="NCBI Taxonomy" id="1036808"/>
    <lineage>
        <taxon>Eukaryota</taxon>
        <taxon>Fungi</taxon>
        <taxon>Dikarya</taxon>
        <taxon>Basidiomycota</taxon>
        <taxon>Agaricomycotina</taxon>
        <taxon>Agaricomycetes</taxon>
        <taxon>Agaricomycetidae</taxon>
        <taxon>Boletales</taxon>
        <taxon>Sclerodermatineae</taxon>
        <taxon>Sclerodermataceae</taxon>
        <taxon>Scleroderma</taxon>
    </lineage>
</organism>
<accession>A0A0C3DP87</accession>
<evidence type="ECO:0000313" key="1">
    <source>
        <dbReference type="EMBL" id="KIM57806.1"/>
    </source>
</evidence>
<evidence type="ECO:0000313" key="2">
    <source>
        <dbReference type="Proteomes" id="UP000053989"/>
    </source>
</evidence>
<proteinExistence type="predicted"/>
<dbReference type="Proteomes" id="UP000053989">
    <property type="component" value="Unassembled WGS sequence"/>
</dbReference>
<gene>
    <name evidence="1" type="ORF">SCLCIDRAFT_28555</name>
</gene>
<sequence>MAESPAHRLDLCVGGKYGLGKKIGPGSFDSKGMKKIFTRPTAPLSLERWGMLLPAIGMEVMVTFNVSTDLDMANFARGHDITTSQAIKLQSS</sequence>
<dbReference type="EMBL" id="KN822095">
    <property type="protein sequence ID" value="KIM57806.1"/>
    <property type="molecule type" value="Genomic_DNA"/>
</dbReference>
<name>A0A0C3DP87_9AGAM</name>
<dbReference type="AlphaFoldDB" id="A0A0C3DP87"/>